<evidence type="ECO:0000313" key="1">
    <source>
        <dbReference type="EMBL" id="ORD95661.1"/>
    </source>
</evidence>
<gene>
    <name evidence="2" type="primary">TC1A</name>
    <name evidence="2" type="ORF">A0H76_392</name>
    <name evidence="1" type="ORF">HERIO_2316</name>
</gene>
<organism evidence="2 4">
    <name type="scientific">Hepatospora eriocheir</name>
    <dbReference type="NCBI Taxonomy" id="1081669"/>
    <lineage>
        <taxon>Eukaryota</taxon>
        <taxon>Fungi</taxon>
        <taxon>Fungi incertae sedis</taxon>
        <taxon>Microsporidia</taxon>
        <taxon>Hepatosporidae</taxon>
        <taxon>Hepatospora</taxon>
    </lineage>
</organism>
<protein>
    <submittedName>
        <fullName evidence="2">TC1A</fullName>
    </submittedName>
</protein>
<dbReference type="AlphaFoldDB" id="A0A1X0QBA7"/>
<accession>A0A1X0QBA7</accession>
<keyword evidence="3" id="KW-1185">Reference proteome</keyword>
<dbReference type="OrthoDB" id="3268173at2759"/>
<evidence type="ECO:0000313" key="4">
    <source>
        <dbReference type="Proteomes" id="UP000192501"/>
    </source>
</evidence>
<dbReference type="VEuPathDB" id="MicrosporidiaDB:HERIO_2316"/>
<evidence type="ECO:0000313" key="3">
    <source>
        <dbReference type="Proteomes" id="UP000192356"/>
    </source>
</evidence>
<sequence length="73" mass="8784">MFAKEHLWDAIDYWKRILWSDETKINLFGSDGMIYILIPRGMIYDEKFLNSTIKYRGENLMLWVASHTTVLRK</sequence>
<dbReference type="EMBL" id="LVKB01000222">
    <property type="protein sequence ID" value="ORD95661.1"/>
    <property type="molecule type" value="Genomic_DNA"/>
</dbReference>
<proteinExistence type="predicted"/>
<dbReference type="EMBL" id="LTAI01001070">
    <property type="protein sequence ID" value="ORD96983.1"/>
    <property type="molecule type" value="Genomic_DNA"/>
</dbReference>
<name>A0A1X0QBA7_9MICR</name>
<dbReference type="VEuPathDB" id="MicrosporidiaDB:A0H76_392"/>
<dbReference type="InterPro" id="IPR036397">
    <property type="entry name" value="RNaseH_sf"/>
</dbReference>
<evidence type="ECO:0000313" key="2">
    <source>
        <dbReference type="EMBL" id="ORD96983.1"/>
    </source>
</evidence>
<dbReference type="Proteomes" id="UP000192356">
    <property type="component" value="Unassembled WGS sequence"/>
</dbReference>
<dbReference type="GO" id="GO:0003676">
    <property type="term" value="F:nucleic acid binding"/>
    <property type="evidence" value="ECO:0007669"/>
    <property type="project" value="InterPro"/>
</dbReference>
<reference evidence="3 4" key="1">
    <citation type="journal article" date="2017" name="Environ. Microbiol.">
        <title>Decay of the glycolytic pathway and adaptation to intranuclear parasitism within Enterocytozoonidae microsporidia.</title>
        <authorList>
            <person name="Wiredu Boakye D."/>
            <person name="Jaroenlak P."/>
            <person name="Prachumwat A."/>
            <person name="Williams T.A."/>
            <person name="Bateman K.S."/>
            <person name="Itsathitphaisarn O."/>
            <person name="Sritunyalucksana K."/>
            <person name="Paszkiewicz K.H."/>
            <person name="Moore K.A."/>
            <person name="Stentiford G.D."/>
            <person name="Williams B.A."/>
        </authorList>
    </citation>
    <scope>NUCLEOTIDE SEQUENCE [LARGE SCALE GENOMIC DNA]</scope>
    <source>
        <strain evidence="2">Canceri</strain>
        <strain evidence="4">canceri</strain>
        <strain evidence="1 3">GB1</strain>
    </source>
</reference>
<dbReference type="Proteomes" id="UP000192501">
    <property type="component" value="Unassembled WGS sequence"/>
</dbReference>
<dbReference type="Gene3D" id="3.30.420.10">
    <property type="entry name" value="Ribonuclease H-like superfamily/Ribonuclease H"/>
    <property type="match status" value="1"/>
</dbReference>
<comment type="caution">
    <text evidence="2">The sequence shown here is derived from an EMBL/GenBank/DDBJ whole genome shotgun (WGS) entry which is preliminary data.</text>
</comment>